<dbReference type="Proteomes" id="UP001163082">
    <property type="component" value="Chromosome"/>
</dbReference>
<protein>
    <submittedName>
        <fullName evidence="2">Uncharacterized protein</fullName>
    </submittedName>
</protein>
<gene>
    <name evidence="2" type="ORF">K1Y77_01905</name>
</gene>
<name>A0ABY6JSG7_9GAMM</name>
<accession>A0ABY6JSG7</accession>
<feature type="transmembrane region" description="Helical" evidence="1">
    <location>
        <begin position="6"/>
        <end position="25"/>
    </location>
</feature>
<keyword evidence="1" id="KW-1133">Transmembrane helix</keyword>
<evidence type="ECO:0000313" key="3">
    <source>
        <dbReference type="Proteomes" id="UP001163082"/>
    </source>
</evidence>
<sequence length="181" mass="19845">MPAPLIIWGVTAGISALAGLGYAGYKIWEEHESATEEALRAHEAVREAHAAREHAEQQALFHQQLRAIQQHVFQEFEGLGVSLKREPTMNELAVWAALHSDNTVLSQAIEDEASGVLFALMALPTEQENALASLLVSMGNLIDQKGDNSLLISISELREIDKKYRSLSALKDHVSQSLSHA</sequence>
<organism evidence="2 3">
    <name type="scientific">Halomonas qaidamensis</name>
    <dbReference type="NCBI Taxonomy" id="2866211"/>
    <lineage>
        <taxon>Bacteria</taxon>
        <taxon>Pseudomonadati</taxon>
        <taxon>Pseudomonadota</taxon>
        <taxon>Gammaproteobacteria</taxon>
        <taxon>Oceanospirillales</taxon>
        <taxon>Halomonadaceae</taxon>
        <taxon>Halomonas</taxon>
    </lineage>
</organism>
<dbReference type="RefSeq" id="WP_264430047.1">
    <property type="nucleotide sequence ID" value="NZ_CP080627.1"/>
</dbReference>
<keyword evidence="1" id="KW-0472">Membrane</keyword>
<evidence type="ECO:0000256" key="1">
    <source>
        <dbReference type="SAM" id="Phobius"/>
    </source>
</evidence>
<keyword evidence="1" id="KW-0812">Transmembrane</keyword>
<keyword evidence="3" id="KW-1185">Reference proteome</keyword>
<reference evidence="2 3" key="1">
    <citation type="journal article" date="2022" name="Antonie Van Leeuwenhoek">
        <title>Whole genome sequencing of the halophilic Halomonas qaidamensis XH36, a novel species strain with high ectoine production.</title>
        <authorList>
            <person name="Zhang T."/>
            <person name="Cui T."/>
            <person name="Cao Y."/>
            <person name="Li Y."/>
            <person name="Li F."/>
            <person name="Zhu D."/>
            <person name="Xing J."/>
        </authorList>
    </citation>
    <scope>NUCLEOTIDE SEQUENCE [LARGE SCALE GENOMIC DNA]</scope>
    <source>
        <strain evidence="2 3">XH36</strain>
    </source>
</reference>
<evidence type="ECO:0000313" key="2">
    <source>
        <dbReference type="EMBL" id="UYV19457.1"/>
    </source>
</evidence>
<proteinExistence type="predicted"/>
<dbReference type="EMBL" id="CP080627">
    <property type="protein sequence ID" value="UYV19457.1"/>
    <property type="molecule type" value="Genomic_DNA"/>
</dbReference>